<keyword evidence="6 10" id="KW-0143">Chaperone</keyword>
<dbReference type="GO" id="GO:0042803">
    <property type="term" value="F:protein homodimerization activity"/>
    <property type="evidence" value="ECO:0007669"/>
    <property type="project" value="InterPro"/>
</dbReference>
<proteinExistence type="inferred from homology"/>
<accession>A0A2Z4FMG7</accession>
<dbReference type="NCBIfam" id="NF010738">
    <property type="entry name" value="PRK14140.1"/>
    <property type="match status" value="1"/>
</dbReference>
<feature type="compositionally biased region" description="Basic and acidic residues" evidence="14">
    <location>
        <begin position="1"/>
        <end position="13"/>
    </location>
</feature>
<evidence type="ECO:0000256" key="4">
    <source>
        <dbReference type="ARBA" id="ARBA00022490"/>
    </source>
</evidence>
<comment type="subunit">
    <text evidence="3 10">Homodimer.</text>
</comment>
<dbReference type="GO" id="GO:0006457">
    <property type="term" value="P:protein folding"/>
    <property type="evidence" value="ECO:0007669"/>
    <property type="project" value="InterPro"/>
</dbReference>
<dbReference type="Gene3D" id="2.30.22.10">
    <property type="entry name" value="Head domain of nucleotide exchange factor GrpE"/>
    <property type="match status" value="1"/>
</dbReference>
<feature type="coiled-coil region" evidence="13">
    <location>
        <begin position="83"/>
        <end position="124"/>
    </location>
</feature>
<keyword evidence="13" id="KW-0175">Coiled coil</keyword>
<evidence type="ECO:0000256" key="3">
    <source>
        <dbReference type="ARBA" id="ARBA00011738"/>
    </source>
</evidence>
<dbReference type="Proteomes" id="UP000249799">
    <property type="component" value="Chromosome"/>
</dbReference>
<evidence type="ECO:0000313" key="16">
    <source>
        <dbReference type="Proteomes" id="UP000249799"/>
    </source>
</evidence>
<dbReference type="HAMAP" id="MF_01151">
    <property type="entry name" value="GrpE"/>
    <property type="match status" value="1"/>
</dbReference>
<protein>
    <recommendedName>
        <fullName evidence="8 10">Protein GrpE</fullName>
    </recommendedName>
    <alternativeName>
        <fullName evidence="9 10">HSP-70 cofactor</fullName>
    </alternativeName>
</protein>
<evidence type="ECO:0000256" key="9">
    <source>
        <dbReference type="ARBA" id="ARBA00076414"/>
    </source>
</evidence>
<sequence length="267" mass="29647">MSKESDNVNKDTVEQSEASEVEGQEVAGDEVSSQGQAPNDEFNSVEDVESGDDHLDELFLSPDEDSEGIIEMGEVDEMSDDVQAANAAELQALEERAEAAEKERDEFKERWMRATADLDNLRKRTRREKDEFRKYGHDKFALELIPVVDNLERALEHADKSPDAAGIIDGVQMVYRQLIGALEKHGILGIEACGSKFDPEHHEAIQQVETTEHETGTVVEQYQKGYSIHDRLLRPAMVSVAKRTSDGNNSANAEDNSTPADDENAGE</sequence>
<dbReference type="PANTHER" id="PTHR21237:SF23">
    <property type="entry name" value="GRPE PROTEIN HOMOLOG, MITOCHONDRIAL"/>
    <property type="match status" value="1"/>
</dbReference>
<evidence type="ECO:0000256" key="5">
    <source>
        <dbReference type="ARBA" id="ARBA00023016"/>
    </source>
</evidence>
<dbReference type="InterPro" id="IPR018247">
    <property type="entry name" value="EF_Hand_1_Ca_BS"/>
</dbReference>
<dbReference type="PROSITE" id="PS01071">
    <property type="entry name" value="GRPE"/>
    <property type="match status" value="1"/>
</dbReference>
<dbReference type="KEGG" id="bsed:DN745_12580"/>
<evidence type="ECO:0000256" key="12">
    <source>
        <dbReference type="RuleBase" id="RU004478"/>
    </source>
</evidence>
<evidence type="ECO:0000256" key="14">
    <source>
        <dbReference type="SAM" id="MobiDB-lite"/>
    </source>
</evidence>
<dbReference type="GO" id="GO:0000774">
    <property type="term" value="F:adenyl-nucleotide exchange factor activity"/>
    <property type="evidence" value="ECO:0007669"/>
    <property type="project" value="InterPro"/>
</dbReference>
<dbReference type="Gene3D" id="3.90.20.20">
    <property type="match status" value="1"/>
</dbReference>
<dbReference type="InterPro" id="IPR013805">
    <property type="entry name" value="GrpE_CC"/>
</dbReference>
<dbReference type="OrthoDB" id="9789811at2"/>
<dbReference type="Pfam" id="PF01025">
    <property type="entry name" value="GrpE"/>
    <property type="match status" value="1"/>
</dbReference>
<evidence type="ECO:0000256" key="7">
    <source>
        <dbReference type="ARBA" id="ARBA00053401"/>
    </source>
</evidence>
<dbReference type="SUPFAM" id="SSF58014">
    <property type="entry name" value="Coiled-coil domain of nucleotide exchange factor GrpE"/>
    <property type="match status" value="1"/>
</dbReference>
<dbReference type="InterPro" id="IPR009012">
    <property type="entry name" value="GrpE_head"/>
</dbReference>
<gene>
    <name evidence="10 15" type="primary">grpE</name>
    <name evidence="15" type="ORF">DN745_12580</name>
</gene>
<evidence type="ECO:0000256" key="13">
    <source>
        <dbReference type="SAM" id="Coils"/>
    </source>
</evidence>
<keyword evidence="4 10" id="KW-0963">Cytoplasm</keyword>
<name>A0A2Z4FMG7_9DELT</name>
<comment type="subcellular location">
    <subcellularLocation>
        <location evidence="1 10">Cytoplasm</location>
    </subcellularLocation>
</comment>
<feature type="compositionally biased region" description="Polar residues" evidence="14">
    <location>
        <begin position="246"/>
        <end position="259"/>
    </location>
</feature>
<evidence type="ECO:0000256" key="10">
    <source>
        <dbReference type="HAMAP-Rule" id="MF_01151"/>
    </source>
</evidence>
<evidence type="ECO:0000256" key="11">
    <source>
        <dbReference type="RuleBase" id="RU000639"/>
    </source>
</evidence>
<dbReference type="GO" id="GO:0051087">
    <property type="term" value="F:protein-folding chaperone binding"/>
    <property type="evidence" value="ECO:0007669"/>
    <property type="project" value="InterPro"/>
</dbReference>
<dbReference type="NCBIfam" id="NF010748">
    <property type="entry name" value="PRK14150.1"/>
    <property type="match status" value="1"/>
</dbReference>
<keyword evidence="5 10" id="KW-0346">Stress response</keyword>
<evidence type="ECO:0000256" key="2">
    <source>
        <dbReference type="ARBA" id="ARBA00009054"/>
    </source>
</evidence>
<dbReference type="SUPFAM" id="SSF51064">
    <property type="entry name" value="Head domain of nucleotide exchange factor GrpE"/>
    <property type="match status" value="1"/>
</dbReference>
<evidence type="ECO:0000256" key="8">
    <source>
        <dbReference type="ARBA" id="ARBA00072274"/>
    </source>
</evidence>
<dbReference type="InterPro" id="IPR000740">
    <property type="entry name" value="GrpE"/>
</dbReference>
<evidence type="ECO:0000313" key="15">
    <source>
        <dbReference type="EMBL" id="AWV90122.1"/>
    </source>
</evidence>
<evidence type="ECO:0000256" key="1">
    <source>
        <dbReference type="ARBA" id="ARBA00004496"/>
    </source>
</evidence>
<dbReference type="PANTHER" id="PTHR21237">
    <property type="entry name" value="GRPE PROTEIN"/>
    <property type="match status" value="1"/>
</dbReference>
<feature type="region of interest" description="Disordered" evidence="14">
    <location>
        <begin position="1"/>
        <end position="66"/>
    </location>
</feature>
<dbReference type="EMBL" id="CP030032">
    <property type="protein sequence ID" value="AWV90122.1"/>
    <property type="molecule type" value="Genomic_DNA"/>
</dbReference>
<feature type="region of interest" description="Disordered" evidence="14">
    <location>
        <begin position="239"/>
        <end position="267"/>
    </location>
</feature>
<comment type="function">
    <text evidence="7 10 11">Participates actively in the response to hyperosmotic and heat shock by preventing the aggregation of stress-denatured proteins, in association with DnaK and GrpE. It is the nucleotide exchange factor for DnaK and may function as a thermosensor. Unfolded proteins bind initially to DnaJ; upon interaction with the DnaJ-bound protein, DnaK hydrolyzes its bound ATP, resulting in the formation of a stable complex. GrpE releases ADP from DnaK; ATP binding to DnaK triggers the release of the substrate protein, thus completing the reaction cycle. Several rounds of ATP-dependent interactions between DnaJ, DnaK and GrpE are required for fully efficient folding.</text>
</comment>
<dbReference type="PRINTS" id="PR00773">
    <property type="entry name" value="GRPEPROTEIN"/>
</dbReference>
<keyword evidence="16" id="KW-1185">Reference proteome</keyword>
<dbReference type="FunFam" id="2.30.22.10:FF:000001">
    <property type="entry name" value="Protein GrpE"/>
    <property type="match status" value="1"/>
</dbReference>
<reference evidence="15 16" key="1">
    <citation type="submission" date="2018-06" db="EMBL/GenBank/DDBJ databases">
        <title>Lujinxingia sediminis gen. nov. sp. nov., a new facultative anaerobic member of the class Deltaproteobacteria, and proposal of Lujinxingaceae fam. nov.</title>
        <authorList>
            <person name="Guo L.-Y."/>
            <person name="Li C.-M."/>
            <person name="Wang S."/>
            <person name="Du Z.-J."/>
        </authorList>
    </citation>
    <scope>NUCLEOTIDE SEQUENCE [LARGE SCALE GENOMIC DNA]</scope>
    <source>
        <strain evidence="15 16">FA350</strain>
    </source>
</reference>
<dbReference type="CDD" id="cd00446">
    <property type="entry name" value="GrpE"/>
    <property type="match status" value="1"/>
</dbReference>
<comment type="similarity">
    <text evidence="2 10 12">Belongs to the GrpE family.</text>
</comment>
<dbReference type="AlphaFoldDB" id="A0A2Z4FMG7"/>
<dbReference type="GO" id="GO:0005737">
    <property type="term" value="C:cytoplasm"/>
    <property type="evidence" value="ECO:0007669"/>
    <property type="project" value="UniProtKB-SubCell"/>
</dbReference>
<dbReference type="PROSITE" id="PS00018">
    <property type="entry name" value="EF_HAND_1"/>
    <property type="match status" value="1"/>
</dbReference>
<evidence type="ECO:0000256" key="6">
    <source>
        <dbReference type="ARBA" id="ARBA00023186"/>
    </source>
</evidence>
<dbReference type="GO" id="GO:0051082">
    <property type="term" value="F:unfolded protein binding"/>
    <property type="evidence" value="ECO:0007669"/>
    <property type="project" value="TreeGrafter"/>
</dbReference>
<organism evidence="15 16">
    <name type="scientific">Bradymonas sediminis</name>
    <dbReference type="NCBI Taxonomy" id="1548548"/>
    <lineage>
        <taxon>Bacteria</taxon>
        <taxon>Deltaproteobacteria</taxon>
        <taxon>Bradymonadales</taxon>
        <taxon>Bradymonadaceae</taxon>
        <taxon>Bradymonas</taxon>
    </lineage>
</organism>